<feature type="compositionally biased region" description="Pro residues" evidence="1">
    <location>
        <begin position="402"/>
        <end position="412"/>
    </location>
</feature>
<feature type="region of interest" description="Disordered" evidence="1">
    <location>
        <begin position="78"/>
        <end position="106"/>
    </location>
</feature>
<dbReference type="Proteomes" id="UP001063166">
    <property type="component" value="Unassembled WGS sequence"/>
</dbReference>
<feature type="compositionally biased region" description="Polar residues" evidence="1">
    <location>
        <begin position="922"/>
        <end position="933"/>
    </location>
</feature>
<evidence type="ECO:0000313" key="2">
    <source>
        <dbReference type="EMBL" id="GLB33318.1"/>
    </source>
</evidence>
<dbReference type="EMBL" id="BRPK01000001">
    <property type="protein sequence ID" value="GLB33318.1"/>
    <property type="molecule type" value="Genomic_DNA"/>
</dbReference>
<feature type="compositionally biased region" description="Polar residues" evidence="1">
    <location>
        <begin position="764"/>
        <end position="773"/>
    </location>
</feature>
<feature type="compositionally biased region" description="Low complexity" evidence="1">
    <location>
        <begin position="547"/>
        <end position="559"/>
    </location>
</feature>
<protein>
    <submittedName>
        <fullName evidence="2">LIM-domain binding protein</fullName>
    </submittedName>
</protein>
<feature type="compositionally biased region" description="Pro residues" evidence="1">
    <location>
        <begin position="445"/>
        <end position="456"/>
    </location>
</feature>
<dbReference type="PANTHER" id="PTHR10378">
    <property type="entry name" value="LIM DOMAIN-BINDING PROTEIN"/>
    <property type="match status" value="1"/>
</dbReference>
<gene>
    <name evidence="2" type="ORF">LshimejAT787_0102020</name>
</gene>
<feature type="compositionally biased region" description="Low complexity" evidence="1">
    <location>
        <begin position="774"/>
        <end position="784"/>
    </location>
</feature>
<name>A0A9P3PD92_LYOSH</name>
<feature type="compositionally biased region" description="Pro residues" evidence="1">
    <location>
        <begin position="560"/>
        <end position="569"/>
    </location>
</feature>
<dbReference type="Pfam" id="PF01803">
    <property type="entry name" value="LIM_bind"/>
    <property type="match status" value="1"/>
</dbReference>
<reference evidence="2" key="1">
    <citation type="submission" date="2022-07" db="EMBL/GenBank/DDBJ databases">
        <title>The genome of Lyophyllum shimeji provides insight into the initial evolution of ectomycorrhizal fungal genome.</title>
        <authorList>
            <person name="Kobayashi Y."/>
            <person name="Shibata T."/>
            <person name="Hirakawa H."/>
            <person name="Shigenobu S."/>
            <person name="Nishiyama T."/>
            <person name="Yamada A."/>
            <person name="Hasebe M."/>
            <person name="Kawaguchi M."/>
        </authorList>
    </citation>
    <scope>NUCLEOTIDE SEQUENCE</scope>
    <source>
        <strain evidence="2">AT787</strain>
    </source>
</reference>
<evidence type="ECO:0000256" key="1">
    <source>
        <dbReference type="SAM" id="MobiDB-lite"/>
    </source>
</evidence>
<sequence>MNGNVHPDMLRQGLPQQTMLSMNAPFMPNIQPSGPQTMSASHLGIPSSSNAPNPAMMLNNPPGLMNPAQQHRYQLQMQPGADGRPPRPMQMRQGQPGQPMMGPSGAPVPGGGGGPHMVGMGSGQTMPFNPGMMSQPPGNMTVRRVSSQPQMSQGPGSMAGMSPNVVNNNLAMGMSSQGAMSQMRQIPQAMQNQIRMQTQGHMQNQMAPDMPMPMNRPGPNPGLPGRTGSAQAQLMNSLSQPPSMQHPIGPHQNQFQNPMQIPSQHPPQIPSPRPGSHSQTHTPSMTMATPGPSRTPVNRPPMNPDDPAMSFMNYPNPQFGQTQHTPRMQPTADGQFPPFVPSSTPPISMSDMPQPMSGGLTTPGSSAGGRMGFPLTPAQQLEQMNNNNNANNTPENFASFNMPPPSHVPPRPSSRLNPHAPPLPQQQQLSHHSPHSSDPQHMNPHPLPHPHPPRPQSQPQIPRPSSSQRPHTPRSAHPQIPPGAPPPAPPGNRMSLPGPHGPPPPTSQMQVVPGAGSGPQHLSIAPRPPPQAVVTAGGAVGPPPSAQAPGDTPPTAAAPIPRPQHPPVQPLGNGQGLIRLLNFSGVLAAENKTQKLQLSWWSETIKEYFTPKAMLKFTLWKDNQRNEAKPFEIGVPILPRFFLVTTQSGVKSMTLSLDGARERMYSPGHSIVECVAAIWTYKYTNGYTVTLRGPLTVHVVVTAAVPPGQARPQAAPEFLLKFEEFQFDANFHDKYIALDAIVGPRTIGSPKTPRVRNTPAPSMPNGSGSGTPAGSQGQSHQQQQLEEDKRWEEPRVTIEQATIPGEPVNAFGIPQATMRCLELAESVSAMADLIAFSTEQQLGPLDALKKFAARIRESQQLNPAPPHLNNNNANIPPNPFGPMQNNSNMQSTPAVTLYSSAPPSVTNPSNNPASTVLGGMGSPQNVPASAGNSPQKQHKTIPQQQQTAGASSSSTAPGSSPAVSSGATNNTPALAHASLKRKQGPETASPTTVNAETQPPAKRQTRRRRTTNAAGAGGG</sequence>
<feature type="compositionally biased region" description="Low complexity" evidence="1">
    <location>
        <begin position="425"/>
        <end position="441"/>
    </location>
</feature>
<feature type="region of interest" description="Disordered" evidence="1">
    <location>
        <begin position="747"/>
        <end position="793"/>
    </location>
</feature>
<feature type="region of interest" description="Disordered" evidence="1">
    <location>
        <begin position="238"/>
        <end position="573"/>
    </location>
</feature>
<feature type="compositionally biased region" description="Pro residues" evidence="1">
    <location>
        <begin position="479"/>
        <end position="490"/>
    </location>
</feature>
<comment type="caution">
    <text evidence="2">The sequence shown here is derived from an EMBL/GenBank/DDBJ whole genome shotgun (WGS) entry which is preliminary data.</text>
</comment>
<feature type="compositionally biased region" description="Low complexity" evidence="1">
    <location>
        <begin position="457"/>
        <end position="470"/>
    </location>
</feature>
<dbReference type="OrthoDB" id="774557at2759"/>
<dbReference type="InterPro" id="IPR029005">
    <property type="entry name" value="LIM-bd/SEUSS"/>
</dbReference>
<feature type="compositionally biased region" description="Polar residues" evidence="1">
    <location>
        <begin position="986"/>
        <end position="997"/>
    </location>
</feature>
<feature type="compositionally biased region" description="Pro residues" evidence="1">
    <location>
        <begin position="264"/>
        <end position="273"/>
    </location>
</feature>
<keyword evidence="3" id="KW-1185">Reference proteome</keyword>
<organism evidence="2 3">
    <name type="scientific">Lyophyllum shimeji</name>
    <name type="common">Hon-shimeji</name>
    <name type="synonym">Tricholoma shimeji</name>
    <dbReference type="NCBI Taxonomy" id="47721"/>
    <lineage>
        <taxon>Eukaryota</taxon>
        <taxon>Fungi</taxon>
        <taxon>Dikarya</taxon>
        <taxon>Basidiomycota</taxon>
        <taxon>Agaricomycotina</taxon>
        <taxon>Agaricomycetes</taxon>
        <taxon>Agaricomycetidae</taxon>
        <taxon>Agaricales</taxon>
        <taxon>Tricholomatineae</taxon>
        <taxon>Lyophyllaceae</taxon>
        <taxon>Lyophyllum</taxon>
    </lineage>
</organism>
<feature type="compositionally biased region" description="Low complexity" evidence="1">
    <location>
        <begin position="89"/>
        <end position="106"/>
    </location>
</feature>
<proteinExistence type="predicted"/>
<feature type="compositionally biased region" description="Low complexity" evidence="1">
    <location>
        <begin position="940"/>
        <end position="968"/>
    </location>
</feature>
<feature type="compositionally biased region" description="Polar residues" evidence="1">
    <location>
        <begin position="883"/>
        <end position="914"/>
    </location>
</feature>
<evidence type="ECO:0000313" key="3">
    <source>
        <dbReference type="Proteomes" id="UP001063166"/>
    </source>
</evidence>
<feature type="compositionally biased region" description="Polar residues" evidence="1">
    <location>
        <begin position="277"/>
        <end position="287"/>
    </location>
</feature>
<dbReference type="AlphaFoldDB" id="A0A9P3PD92"/>
<feature type="compositionally biased region" description="Polar residues" evidence="1">
    <location>
        <begin position="313"/>
        <end position="328"/>
    </location>
</feature>
<feature type="region of interest" description="Disordered" evidence="1">
    <location>
        <begin position="860"/>
        <end position="1019"/>
    </location>
</feature>
<accession>A0A9P3PD92</accession>